<keyword evidence="4" id="KW-0904">Protein phosphatase</keyword>
<dbReference type="CDD" id="cd16343">
    <property type="entry name" value="LMWPTP"/>
    <property type="match status" value="1"/>
</dbReference>
<protein>
    <recommendedName>
        <fullName evidence="2">protein-tyrosine-phosphatase</fullName>
        <ecNumber evidence="2">3.1.3.48</ecNumber>
    </recommendedName>
</protein>
<keyword evidence="8" id="KW-1185">Reference proteome</keyword>
<evidence type="ECO:0000256" key="5">
    <source>
        <dbReference type="PIRSR" id="PIRSR617867-1"/>
    </source>
</evidence>
<dbReference type="InterPro" id="IPR050438">
    <property type="entry name" value="LMW_PTPase"/>
</dbReference>
<evidence type="ECO:0000256" key="1">
    <source>
        <dbReference type="ARBA" id="ARBA00011063"/>
    </source>
</evidence>
<proteinExistence type="inferred from homology"/>
<reference evidence="7 8" key="1">
    <citation type="journal article" date="2014" name="Genome Announc.">
        <title>Draft Genome Sequence of the Algicidal Bacterium Mangrovimonas yunxiaonensis Strain LY01.</title>
        <authorList>
            <person name="Li Y."/>
            <person name="Zhu H."/>
            <person name="Li C."/>
            <person name="Zhang H."/>
            <person name="Chen Z."/>
            <person name="Zheng W."/>
            <person name="Xu H."/>
            <person name="Zheng T."/>
        </authorList>
    </citation>
    <scope>NUCLEOTIDE SEQUENCE [LARGE SCALE GENOMIC DNA]</scope>
    <source>
        <strain evidence="7 8">LY01</strain>
    </source>
</reference>
<dbReference type="eggNOG" id="COG0394">
    <property type="taxonomic scope" value="Bacteria"/>
</dbReference>
<dbReference type="GO" id="GO:0004725">
    <property type="term" value="F:protein tyrosine phosphatase activity"/>
    <property type="evidence" value="ECO:0007669"/>
    <property type="project" value="UniProtKB-EC"/>
</dbReference>
<sequence>MTKILMVCLGNICRSPLAEGILKSKLPESDFEVDSAGTSNYHIGEAPDVRSIAVAKKYGIDITAQKGRQFTETDFDTFDHIYVMDESNYDNVVKLARSTADKDKVTLILNEIYQNQNYSVPDPYYGGKQGFDQVFKMLDEACDSIASRLKNP</sequence>
<keyword evidence="3" id="KW-0378">Hydrolase</keyword>
<evidence type="ECO:0000313" key="7">
    <source>
        <dbReference type="EMBL" id="KFB02168.1"/>
    </source>
</evidence>
<evidence type="ECO:0000256" key="3">
    <source>
        <dbReference type="ARBA" id="ARBA00022801"/>
    </source>
</evidence>
<evidence type="ECO:0000256" key="2">
    <source>
        <dbReference type="ARBA" id="ARBA00013064"/>
    </source>
</evidence>
<dbReference type="SUPFAM" id="SSF52788">
    <property type="entry name" value="Phosphotyrosine protein phosphatases I"/>
    <property type="match status" value="1"/>
</dbReference>
<feature type="active site" description="Proton donor" evidence="5">
    <location>
        <position position="122"/>
    </location>
</feature>
<evidence type="ECO:0000256" key="4">
    <source>
        <dbReference type="ARBA" id="ARBA00022912"/>
    </source>
</evidence>
<dbReference type="PRINTS" id="PR00719">
    <property type="entry name" value="LMWPTPASE"/>
</dbReference>
<dbReference type="RefSeq" id="WP_036117837.1">
    <property type="nucleotide sequence ID" value="NZ_BMET01000008.1"/>
</dbReference>
<dbReference type="AlphaFoldDB" id="A0A084TN82"/>
<dbReference type="Proteomes" id="UP000028521">
    <property type="component" value="Unassembled WGS sequence"/>
</dbReference>
<dbReference type="EMBL" id="JPFK01000002">
    <property type="protein sequence ID" value="KFB02168.1"/>
    <property type="molecule type" value="Genomic_DNA"/>
</dbReference>
<organism evidence="7 8">
    <name type="scientific">Mangrovimonas yunxiaonensis</name>
    <dbReference type="NCBI Taxonomy" id="1197477"/>
    <lineage>
        <taxon>Bacteria</taxon>
        <taxon>Pseudomonadati</taxon>
        <taxon>Bacteroidota</taxon>
        <taxon>Flavobacteriia</taxon>
        <taxon>Flavobacteriales</taxon>
        <taxon>Flavobacteriaceae</taxon>
        <taxon>Mangrovimonas</taxon>
    </lineage>
</organism>
<dbReference type="PANTHER" id="PTHR11717">
    <property type="entry name" value="LOW MOLECULAR WEIGHT PROTEIN TYROSINE PHOSPHATASE"/>
    <property type="match status" value="1"/>
</dbReference>
<comment type="similarity">
    <text evidence="1">Belongs to the low molecular weight phosphotyrosine protein phosphatase family.</text>
</comment>
<dbReference type="EC" id="3.1.3.48" evidence="2"/>
<dbReference type="Gene3D" id="3.40.50.2300">
    <property type="match status" value="1"/>
</dbReference>
<reference evidence="8" key="2">
    <citation type="submission" date="2014-07" db="EMBL/GenBank/DDBJ databases">
        <title>Genome sequence of Mangrovimonas yunxiaonensis.</title>
        <authorList>
            <person name="Li Y."/>
            <person name="Zheng T."/>
        </authorList>
    </citation>
    <scope>NUCLEOTIDE SEQUENCE [LARGE SCALE GENOMIC DNA]</scope>
    <source>
        <strain evidence="8">LY01</strain>
    </source>
</reference>
<evidence type="ECO:0000313" key="8">
    <source>
        <dbReference type="Proteomes" id="UP000028521"/>
    </source>
</evidence>
<dbReference type="InterPro" id="IPR017867">
    <property type="entry name" value="Tyr_phospatase_low_mol_wt"/>
</dbReference>
<accession>A0A084TN82</accession>
<evidence type="ECO:0000259" key="6">
    <source>
        <dbReference type="SMART" id="SM00226"/>
    </source>
</evidence>
<comment type="caution">
    <text evidence="7">The sequence shown here is derived from an EMBL/GenBank/DDBJ whole genome shotgun (WGS) entry which is preliminary data.</text>
</comment>
<dbReference type="InterPro" id="IPR023485">
    <property type="entry name" value="Ptyr_pPase"/>
</dbReference>
<feature type="domain" description="Phosphotyrosine protein phosphatase I" evidence="6">
    <location>
        <begin position="2"/>
        <end position="148"/>
    </location>
</feature>
<dbReference type="PANTHER" id="PTHR11717:SF7">
    <property type="entry name" value="LOW MOLECULAR WEIGHT PHOSPHOTYROSINE PROTEIN PHOSPHATASE"/>
    <property type="match status" value="1"/>
</dbReference>
<gene>
    <name evidence="7" type="ORF">IA57_00560</name>
</gene>
<feature type="active site" description="Nucleophile" evidence="5">
    <location>
        <position position="8"/>
    </location>
</feature>
<feature type="active site" evidence="5">
    <location>
        <position position="14"/>
    </location>
</feature>
<dbReference type="InterPro" id="IPR036196">
    <property type="entry name" value="Ptyr_pPase_sf"/>
</dbReference>
<dbReference type="STRING" id="1197477.IA57_00560"/>
<dbReference type="Pfam" id="PF01451">
    <property type="entry name" value="LMWPc"/>
    <property type="match status" value="1"/>
</dbReference>
<name>A0A084TN82_9FLAO</name>
<dbReference type="SMART" id="SM00226">
    <property type="entry name" value="LMWPc"/>
    <property type="match status" value="1"/>
</dbReference>